<feature type="region of interest" description="Disordered" evidence="1">
    <location>
        <begin position="106"/>
        <end position="157"/>
    </location>
</feature>
<evidence type="ECO:0000313" key="2">
    <source>
        <dbReference type="EMBL" id="KAJ1091553.1"/>
    </source>
</evidence>
<keyword evidence="3" id="KW-1185">Reference proteome</keyword>
<reference evidence="2" key="1">
    <citation type="journal article" date="2022" name="bioRxiv">
        <title>Sequencing and chromosome-scale assembly of the giantPleurodeles waltlgenome.</title>
        <authorList>
            <person name="Brown T."/>
            <person name="Elewa A."/>
            <person name="Iarovenko S."/>
            <person name="Subramanian E."/>
            <person name="Araus A.J."/>
            <person name="Petzold A."/>
            <person name="Susuki M."/>
            <person name="Suzuki K.-i.T."/>
            <person name="Hayashi T."/>
            <person name="Toyoda A."/>
            <person name="Oliveira C."/>
            <person name="Osipova E."/>
            <person name="Leigh N.D."/>
            <person name="Simon A."/>
            <person name="Yun M.H."/>
        </authorList>
    </citation>
    <scope>NUCLEOTIDE SEQUENCE</scope>
    <source>
        <strain evidence="2">20211129_DDA</strain>
        <tissue evidence="2">Liver</tissue>
    </source>
</reference>
<feature type="compositionally biased region" description="Low complexity" evidence="1">
    <location>
        <begin position="48"/>
        <end position="61"/>
    </location>
</feature>
<dbReference type="AlphaFoldDB" id="A0AAV7LKM2"/>
<protein>
    <submittedName>
        <fullName evidence="2">Uncharacterized protein</fullName>
    </submittedName>
</protein>
<name>A0AAV7LKM2_PLEWA</name>
<feature type="compositionally biased region" description="Basic and acidic residues" evidence="1">
    <location>
        <begin position="37"/>
        <end position="47"/>
    </location>
</feature>
<evidence type="ECO:0000256" key="1">
    <source>
        <dbReference type="SAM" id="MobiDB-lite"/>
    </source>
</evidence>
<feature type="region of interest" description="Disordered" evidence="1">
    <location>
        <begin position="28"/>
        <end position="93"/>
    </location>
</feature>
<gene>
    <name evidence="2" type="ORF">NDU88_004672</name>
</gene>
<dbReference type="Proteomes" id="UP001066276">
    <property type="component" value="Chromosome 11"/>
</dbReference>
<evidence type="ECO:0000313" key="3">
    <source>
        <dbReference type="Proteomes" id="UP001066276"/>
    </source>
</evidence>
<proteinExistence type="predicted"/>
<comment type="caution">
    <text evidence="2">The sequence shown here is derived from an EMBL/GenBank/DDBJ whole genome shotgun (WGS) entry which is preliminary data.</text>
</comment>
<organism evidence="2 3">
    <name type="scientific">Pleurodeles waltl</name>
    <name type="common">Iberian ribbed newt</name>
    <dbReference type="NCBI Taxonomy" id="8319"/>
    <lineage>
        <taxon>Eukaryota</taxon>
        <taxon>Metazoa</taxon>
        <taxon>Chordata</taxon>
        <taxon>Craniata</taxon>
        <taxon>Vertebrata</taxon>
        <taxon>Euteleostomi</taxon>
        <taxon>Amphibia</taxon>
        <taxon>Batrachia</taxon>
        <taxon>Caudata</taxon>
        <taxon>Salamandroidea</taxon>
        <taxon>Salamandridae</taxon>
        <taxon>Pleurodelinae</taxon>
        <taxon>Pleurodeles</taxon>
    </lineage>
</organism>
<accession>A0AAV7LKM2</accession>
<sequence length="157" mass="16308">MEFESSDLLEGWGGDPRCWGEARRLSPLDLAGWGKGGRGEHSSEGRSRSSARASRPDASPSRGPPAPYPRPCCSGAPRISSAAGMSLRGPAIPQPSGRALISVLCTPPRSSRSRAGPLRPAAPWASPGPGTLRKGFKPPVGSALQDHFAGSDSELLT</sequence>
<dbReference type="EMBL" id="JANPWB010000015">
    <property type="protein sequence ID" value="KAJ1091553.1"/>
    <property type="molecule type" value="Genomic_DNA"/>
</dbReference>